<keyword evidence="5" id="KW-0012">Acyltransferase</keyword>
<comment type="subcellular location">
    <subcellularLocation>
        <location evidence="1">Membrane</location>
    </subcellularLocation>
</comment>
<dbReference type="InterPro" id="IPR045520">
    <property type="entry name" value="GPAT/DHAPAT_C"/>
</dbReference>
<dbReference type="PANTHER" id="PTHR12563">
    <property type="entry name" value="GLYCEROL-3-PHOSPHATE ACYLTRANSFERASE"/>
    <property type="match status" value="1"/>
</dbReference>
<organism evidence="8 9">
    <name type="scientific">Aplysia californica</name>
    <name type="common">California sea hare</name>
    <dbReference type="NCBI Taxonomy" id="6500"/>
    <lineage>
        <taxon>Eukaryota</taxon>
        <taxon>Metazoa</taxon>
        <taxon>Spiralia</taxon>
        <taxon>Lophotrochozoa</taxon>
        <taxon>Mollusca</taxon>
        <taxon>Gastropoda</taxon>
        <taxon>Heterobranchia</taxon>
        <taxon>Euthyneura</taxon>
        <taxon>Tectipleura</taxon>
        <taxon>Aplysiida</taxon>
        <taxon>Aplysioidea</taxon>
        <taxon>Aplysiidae</taxon>
        <taxon>Aplysia</taxon>
    </lineage>
</organism>
<feature type="compositionally biased region" description="Gly residues" evidence="6">
    <location>
        <begin position="1"/>
        <end position="10"/>
    </location>
</feature>
<keyword evidence="4" id="KW-0472">Membrane</keyword>
<dbReference type="SMART" id="SM00563">
    <property type="entry name" value="PlsC"/>
    <property type="match status" value="1"/>
</dbReference>
<evidence type="ECO:0000256" key="6">
    <source>
        <dbReference type="SAM" id="MobiDB-lite"/>
    </source>
</evidence>
<reference evidence="9" key="1">
    <citation type="submission" date="2025-08" db="UniProtKB">
        <authorList>
            <consortium name="RefSeq"/>
        </authorList>
    </citation>
    <scope>IDENTIFICATION</scope>
</reference>
<evidence type="ECO:0000256" key="2">
    <source>
        <dbReference type="ARBA" id="ARBA00007937"/>
    </source>
</evidence>
<feature type="region of interest" description="Disordered" evidence="6">
    <location>
        <begin position="1"/>
        <end position="20"/>
    </location>
</feature>
<dbReference type="InterPro" id="IPR002123">
    <property type="entry name" value="Plipid/glycerol_acylTrfase"/>
</dbReference>
<comment type="similarity">
    <text evidence="2">Belongs to the GPAT/DAPAT family.</text>
</comment>
<evidence type="ECO:0000256" key="3">
    <source>
        <dbReference type="ARBA" id="ARBA00022679"/>
    </source>
</evidence>
<evidence type="ECO:0000259" key="7">
    <source>
        <dbReference type="SMART" id="SM00563"/>
    </source>
</evidence>
<evidence type="ECO:0000256" key="4">
    <source>
        <dbReference type="ARBA" id="ARBA00023136"/>
    </source>
</evidence>
<evidence type="ECO:0000256" key="5">
    <source>
        <dbReference type="ARBA" id="ARBA00023315"/>
    </source>
</evidence>
<dbReference type="Proteomes" id="UP000694888">
    <property type="component" value="Unplaced"/>
</dbReference>
<dbReference type="InterPro" id="IPR041728">
    <property type="entry name" value="GPAT/DHAPAT_LPLAT"/>
</dbReference>
<evidence type="ECO:0000313" key="8">
    <source>
        <dbReference type="Proteomes" id="UP000694888"/>
    </source>
</evidence>
<evidence type="ECO:0000313" key="9">
    <source>
        <dbReference type="RefSeq" id="XP_005091194.1"/>
    </source>
</evidence>
<evidence type="ECO:0000256" key="1">
    <source>
        <dbReference type="ARBA" id="ARBA00004370"/>
    </source>
</evidence>
<name>A0ABM0JDI1_APLCA</name>
<keyword evidence="3" id="KW-0808">Transferase</keyword>
<proteinExistence type="inferred from homology"/>
<dbReference type="Pfam" id="PF19277">
    <property type="entry name" value="GPAT_C"/>
    <property type="match status" value="1"/>
</dbReference>
<sequence>MRSIGGGVAGMGSSKEPTQRKLFRRRTVKSNTENRFDIQTIGAFKLIPSYTPSHFTTNRPLMGQCCRCMPLSQRELKDTGLKELGMRNLFDVRNEIASSSILSQLFPLEAYTLQRPLFNTYPDISSVVLTSPRVVNAIQCTAEQMIRGVHCEEDVMSKQLLVIRKRCVKIINTMKASVSPVFISITAWFLTRFLARFVQSVQVCRGQMMMIRQSSEKEIPMIYLPLHRSHLDYILVTLILWHYDIRAPHVAAGDNMDIPFFNLLMRALGGFFIRRRLDSKKGEKDVLYRAILNEYMSFLLRKGENLEFFIEGGRTRTGRSVNPKGGLLSVVVDAFNEGEISDAYIVPVTFSYEKIIDGNYNREQMGIPKIKESFWGAMKAIFHVFFNNYGNVRVDFSQPFSLREFLQHSKDHPYNPLTAESSRKVPLNHRVSYPNFSQALMPTNGEESVRMSVKALADHVVYSNDRCTPPMSTHLTAFLLLTKYRHGAYMKELVQAVHWIVRELQGIRIDVGFCGRPEDAILHAQKLLGSDLISTAWHAENNDIKLVPNLLLPNVFELSYYGNLVSTHFALESVVATAVLYESGLSFYHLQSANTMEQVKVSRDKVLETAEEICNILHSEYIFVPPCGYISSVLMETLENMISKEVLYIEDSQGDEMMFEGKDRRWAERLAQSLDPDEDEDEGEYCSEQPLLLNMARSDVRERLHFLFSVIAPLLESYMLVGKFALDSLIQEQEEEVFVKALGEFARERVSDGLAVFSESCAMITLRSAVKALQDMDIIYSYRGANLTILGLSEEMDARPRLEHHVSLLQAALS</sequence>
<accession>A0ABM0JDI1</accession>
<gene>
    <name evidence="9" type="primary">LOC101851625</name>
</gene>
<feature type="domain" description="Phospholipid/glycerol acyltransferase" evidence="7">
    <location>
        <begin position="221"/>
        <end position="353"/>
    </location>
</feature>
<dbReference type="InterPro" id="IPR022284">
    <property type="entry name" value="GPAT/DHAPAT"/>
</dbReference>
<dbReference type="SUPFAM" id="SSF69593">
    <property type="entry name" value="Glycerol-3-phosphate (1)-acyltransferase"/>
    <property type="match status" value="1"/>
</dbReference>
<dbReference type="PANTHER" id="PTHR12563:SF23">
    <property type="entry name" value="BCDNA.GH07066"/>
    <property type="match status" value="1"/>
</dbReference>
<dbReference type="GeneID" id="101851625"/>
<protein>
    <submittedName>
        <fullName evidence="9">Glycerol-3-phosphate acyltransferase 1, mitochondrial-like</fullName>
    </submittedName>
</protein>
<dbReference type="Pfam" id="PF01553">
    <property type="entry name" value="Acyltransferase"/>
    <property type="match status" value="1"/>
</dbReference>
<dbReference type="CDD" id="cd07993">
    <property type="entry name" value="LPLAT_DHAPAT-like"/>
    <property type="match status" value="1"/>
</dbReference>
<dbReference type="RefSeq" id="XP_005091194.1">
    <property type="nucleotide sequence ID" value="XM_005091137.3"/>
</dbReference>
<keyword evidence="8" id="KW-1185">Reference proteome</keyword>